<dbReference type="EMBL" id="CABWMV010000003">
    <property type="protein sequence ID" value="VXC39841.1"/>
    <property type="molecule type" value="Genomic_DNA"/>
</dbReference>
<proteinExistence type="predicted"/>
<sequence>MSLRIYRAKKKLGQNKSETEKQRIRDFLKNSDNELERNIAAAMKNGSISNEKNEQK</sequence>
<protein>
    <submittedName>
        <fullName evidence="2">FMN-binding negative transcriptional regulator</fullName>
    </submittedName>
</protein>
<reference evidence="2 3" key="1">
    <citation type="submission" date="2019-10" db="EMBL/GenBank/DDBJ databases">
        <authorList>
            <person name="Karimi E."/>
        </authorList>
    </citation>
    <scope>NUCLEOTIDE SEQUENCE [LARGE SCALE GENOMIC DNA]</scope>
    <source>
        <strain evidence="2">Sphingobacterium sp. 8BC</strain>
    </source>
</reference>
<feature type="compositionally biased region" description="Basic residues" evidence="1">
    <location>
        <begin position="1"/>
        <end position="13"/>
    </location>
</feature>
<feature type="region of interest" description="Disordered" evidence="1">
    <location>
        <begin position="1"/>
        <end position="20"/>
    </location>
</feature>
<evidence type="ECO:0000313" key="2">
    <source>
        <dbReference type="EMBL" id="VXC39841.1"/>
    </source>
</evidence>
<dbReference type="Proteomes" id="UP000432350">
    <property type="component" value="Unassembled WGS sequence"/>
</dbReference>
<name>A0A653YBL4_SPHMU</name>
<evidence type="ECO:0000256" key="1">
    <source>
        <dbReference type="SAM" id="MobiDB-lite"/>
    </source>
</evidence>
<gene>
    <name evidence="2" type="ORF">SPHINGO8BC_110119</name>
</gene>
<organism evidence="2 3">
    <name type="scientific">Sphingobacterium multivorum</name>
    <dbReference type="NCBI Taxonomy" id="28454"/>
    <lineage>
        <taxon>Bacteria</taxon>
        <taxon>Pseudomonadati</taxon>
        <taxon>Bacteroidota</taxon>
        <taxon>Sphingobacteriia</taxon>
        <taxon>Sphingobacteriales</taxon>
        <taxon>Sphingobacteriaceae</taxon>
        <taxon>Sphingobacterium</taxon>
    </lineage>
</organism>
<evidence type="ECO:0000313" key="3">
    <source>
        <dbReference type="Proteomes" id="UP000432350"/>
    </source>
</evidence>
<dbReference type="AlphaFoldDB" id="A0A653YBL4"/>
<accession>A0A653YBL4</accession>